<keyword evidence="8" id="KW-1185">Reference proteome</keyword>
<dbReference type="Gene3D" id="1.20.1050.130">
    <property type="match status" value="1"/>
</dbReference>
<dbReference type="OrthoDB" id="414243at2759"/>
<dbReference type="InterPro" id="IPR036249">
    <property type="entry name" value="Thioredoxin-like_sf"/>
</dbReference>
<dbReference type="SUPFAM" id="SSF52833">
    <property type="entry name" value="Thioredoxin-like"/>
    <property type="match status" value="1"/>
</dbReference>
<feature type="domain" description="GST N-terminal" evidence="6">
    <location>
        <begin position="2"/>
        <end position="79"/>
    </location>
</feature>
<gene>
    <name evidence="7" type="ORF">ANCDUO_19064</name>
</gene>
<sequence length="87" mass="10223">MVHYKLTYFNGRGTAEIIRQVFVLAGQEYEDVRLSFEEWPKHKAEMPFGQIPVLEVDGKQLAQSIAIVRFLARKFGRYLYPLGRKYL</sequence>
<evidence type="ECO:0000256" key="1">
    <source>
        <dbReference type="ARBA" id="ARBA00012452"/>
    </source>
</evidence>
<dbReference type="SFLD" id="SFLDS00019">
    <property type="entry name" value="Glutathione_Transferase_(cytos"/>
    <property type="match status" value="1"/>
</dbReference>
<dbReference type="PROSITE" id="PS50404">
    <property type="entry name" value="GST_NTER"/>
    <property type="match status" value="1"/>
</dbReference>
<dbReference type="PANTHER" id="PTHR11571:SF224">
    <property type="entry name" value="HEMATOPOIETIC PROSTAGLANDIN D SYNTHASE"/>
    <property type="match status" value="1"/>
</dbReference>
<dbReference type="InterPro" id="IPR050213">
    <property type="entry name" value="GST_superfamily"/>
</dbReference>
<evidence type="ECO:0000256" key="3">
    <source>
        <dbReference type="ARBA" id="ARBA00038317"/>
    </source>
</evidence>
<evidence type="ECO:0000313" key="7">
    <source>
        <dbReference type="EMBL" id="KIH50854.1"/>
    </source>
</evidence>
<evidence type="ECO:0000256" key="4">
    <source>
        <dbReference type="ARBA" id="ARBA00047960"/>
    </source>
</evidence>
<dbReference type="GO" id="GO:0004602">
    <property type="term" value="F:glutathione peroxidase activity"/>
    <property type="evidence" value="ECO:0007669"/>
    <property type="project" value="UniProtKB-ARBA"/>
</dbReference>
<dbReference type="GO" id="GO:0004364">
    <property type="term" value="F:glutathione transferase activity"/>
    <property type="evidence" value="ECO:0007669"/>
    <property type="project" value="UniProtKB-EC"/>
</dbReference>
<keyword evidence="2 7" id="KW-0808">Transferase</keyword>
<comment type="similarity">
    <text evidence="3">Belongs to the GST superfamily. Sigma family.</text>
</comment>
<dbReference type="InterPro" id="IPR004045">
    <property type="entry name" value="Glutathione_S-Trfase_N"/>
</dbReference>
<dbReference type="EMBL" id="KN748377">
    <property type="protein sequence ID" value="KIH50854.1"/>
    <property type="molecule type" value="Genomic_DNA"/>
</dbReference>
<dbReference type="FunFam" id="3.40.30.10:FF:000035">
    <property type="entry name" value="hematopoietic prostaglandin D synthase"/>
    <property type="match status" value="1"/>
</dbReference>
<evidence type="ECO:0000256" key="2">
    <source>
        <dbReference type="ARBA" id="ARBA00022679"/>
    </source>
</evidence>
<evidence type="ECO:0000256" key="5">
    <source>
        <dbReference type="ARBA" id="ARBA00078118"/>
    </source>
</evidence>
<dbReference type="CDD" id="cd03039">
    <property type="entry name" value="GST_N_Sigma_like"/>
    <property type="match status" value="1"/>
</dbReference>
<proteinExistence type="inferred from homology"/>
<dbReference type="Proteomes" id="UP000054047">
    <property type="component" value="Unassembled WGS sequence"/>
</dbReference>
<accession>A0A0C2FW44</accession>
<evidence type="ECO:0000259" key="6">
    <source>
        <dbReference type="PROSITE" id="PS50404"/>
    </source>
</evidence>
<dbReference type="AlphaFoldDB" id="A0A0C2FW44"/>
<reference evidence="7 8" key="1">
    <citation type="submission" date="2013-12" db="EMBL/GenBank/DDBJ databases">
        <title>Draft genome of the parsitic nematode Ancylostoma duodenale.</title>
        <authorList>
            <person name="Mitreva M."/>
        </authorList>
    </citation>
    <scope>NUCLEOTIDE SEQUENCE [LARGE SCALE GENOMIC DNA]</scope>
    <source>
        <strain evidence="7 8">Zhejiang</strain>
    </source>
</reference>
<comment type="catalytic activity">
    <reaction evidence="4">
        <text>RX + glutathione = an S-substituted glutathione + a halide anion + H(+)</text>
        <dbReference type="Rhea" id="RHEA:16437"/>
        <dbReference type="ChEBI" id="CHEBI:15378"/>
        <dbReference type="ChEBI" id="CHEBI:16042"/>
        <dbReference type="ChEBI" id="CHEBI:17792"/>
        <dbReference type="ChEBI" id="CHEBI:57925"/>
        <dbReference type="ChEBI" id="CHEBI:90779"/>
        <dbReference type="EC" id="2.5.1.18"/>
    </reaction>
</comment>
<dbReference type="Pfam" id="PF02798">
    <property type="entry name" value="GST_N"/>
    <property type="match status" value="1"/>
</dbReference>
<dbReference type="InterPro" id="IPR040079">
    <property type="entry name" value="Glutathione_S-Trfase"/>
</dbReference>
<dbReference type="GO" id="GO:0006749">
    <property type="term" value="P:glutathione metabolic process"/>
    <property type="evidence" value="ECO:0007669"/>
    <property type="project" value="TreeGrafter"/>
</dbReference>
<dbReference type="EC" id="2.5.1.18" evidence="1"/>
<organism evidence="7 8">
    <name type="scientific">Ancylostoma duodenale</name>
    <dbReference type="NCBI Taxonomy" id="51022"/>
    <lineage>
        <taxon>Eukaryota</taxon>
        <taxon>Metazoa</taxon>
        <taxon>Ecdysozoa</taxon>
        <taxon>Nematoda</taxon>
        <taxon>Chromadorea</taxon>
        <taxon>Rhabditida</taxon>
        <taxon>Rhabditina</taxon>
        <taxon>Rhabditomorpha</taxon>
        <taxon>Strongyloidea</taxon>
        <taxon>Ancylostomatidae</taxon>
        <taxon>Ancylostomatinae</taxon>
        <taxon>Ancylostoma</taxon>
    </lineage>
</organism>
<name>A0A0C2FW44_9BILA</name>
<evidence type="ECO:0000313" key="8">
    <source>
        <dbReference type="Proteomes" id="UP000054047"/>
    </source>
</evidence>
<protein>
    <recommendedName>
        <fullName evidence="1">glutathione transferase</fullName>
        <ecNumber evidence="1">2.5.1.18</ecNumber>
    </recommendedName>
    <alternativeName>
        <fullName evidence="5">GST class-sigma</fullName>
    </alternativeName>
</protein>
<dbReference type="PANTHER" id="PTHR11571">
    <property type="entry name" value="GLUTATHIONE S-TRANSFERASE"/>
    <property type="match status" value="1"/>
</dbReference>